<comment type="caution">
    <text evidence="1">The sequence shown here is derived from an EMBL/GenBank/DDBJ whole genome shotgun (WGS) entry which is preliminary data.</text>
</comment>
<evidence type="ECO:0000313" key="1">
    <source>
        <dbReference type="EMBL" id="GLQ73619.1"/>
    </source>
</evidence>
<dbReference type="Proteomes" id="UP001156690">
    <property type="component" value="Unassembled WGS sequence"/>
</dbReference>
<dbReference type="AlphaFoldDB" id="A0AAV5NTG3"/>
<protein>
    <submittedName>
        <fullName evidence="1">Uncharacterized protein</fullName>
    </submittedName>
</protein>
<sequence length="61" mass="7287">MPIFQLLPWVVSFIFEKPNKRVSAHCTLYLSERYLNRTFLDIEMEHSKSTSKEMNNENGEH</sequence>
<evidence type="ECO:0000313" key="2">
    <source>
        <dbReference type="Proteomes" id="UP001156690"/>
    </source>
</evidence>
<reference evidence="2" key="1">
    <citation type="journal article" date="2019" name="Int. J. Syst. Evol. Microbiol.">
        <title>The Global Catalogue of Microorganisms (GCM) 10K type strain sequencing project: providing services to taxonomists for standard genome sequencing and annotation.</title>
        <authorList>
            <consortium name="The Broad Institute Genomics Platform"/>
            <consortium name="The Broad Institute Genome Sequencing Center for Infectious Disease"/>
            <person name="Wu L."/>
            <person name="Ma J."/>
        </authorList>
    </citation>
    <scope>NUCLEOTIDE SEQUENCE [LARGE SCALE GENOMIC DNA]</scope>
    <source>
        <strain evidence="2">NBRC 15640</strain>
    </source>
</reference>
<accession>A0AAV5NTG3</accession>
<gene>
    <name evidence="1" type="ORF">GCM10007932_29790</name>
</gene>
<name>A0AAV5NTG3_9VIBR</name>
<organism evidence="1 2">
    <name type="scientific">Vibrio penaeicida</name>
    <dbReference type="NCBI Taxonomy" id="104609"/>
    <lineage>
        <taxon>Bacteria</taxon>
        <taxon>Pseudomonadati</taxon>
        <taxon>Pseudomonadota</taxon>
        <taxon>Gammaproteobacteria</taxon>
        <taxon>Vibrionales</taxon>
        <taxon>Vibrionaceae</taxon>
        <taxon>Vibrio</taxon>
    </lineage>
</organism>
<dbReference type="EMBL" id="BSNX01000037">
    <property type="protein sequence ID" value="GLQ73619.1"/>
    <property type="molecule type" value="Genomic_DNA"/>
</dbReference>
<proteinExistence type="predicted"/>
<keyword evidence="2" id="KW-1185">Reference proteome</keyword>